<evidence type="ECO:0000313" key="3">
    <source>
        <dbReference type="EMBL" id="GFR94635.1"/>
    </source>
</evidence>
<dbReference type="SUPFAM" id="SSF57756">
    <property type="entry name" value="Retrovirus zinc finger-like domains"/>
    <property type="match status" value="1"/>
</dbReference>
<dbReference type="GO" id="GO:0003676">
    <property type="term" value="F:nucleic acid binding"/>
    <property type="evidence" value="ECO:0007669"/>
    <property type="project" value="InterPro"/>
</dbReference>
<dbReference type="PANTHER" id="PTHR37984:SF5">
    <property type="entry name" value="PROTEIN NYNRIN-LIKE"/>
    <property type="match status" value="1"/>
</dbReference>
<reference evidence="3 4" key="1">
    <citation type="journal article" date="2021" name="Elife">
        <title>Chloroplast acquisition without the gene transfer in kleptoplastic sea slugs, Plakobranchus ocellatus.</title>
        <authorList>
            <person name="Maeda T."/>
            <person name="Takahashi S."/>
            <person name="Yoshida T."/>
            <person name="Shimamura S."/>
            <person name="Takaki Y."/>
            <person name="Nagai Y."/>
            <person name="Toyoda A."/>
            <person name="Suzuki Y."/>
            <person name="Arimoto A."/>
            <person name="Ishii H."/>
            <person name="Satoh N."/>
            <person name="Nishiyama T."/>
            <person name="Hasebe M."/>
            <person name="Maruyama T."/>
            <person name="Minagawa J."/>
            <person name="Obokata J."/>
            <person name="Shigenobu S."/>
        </authorList>
    </citation>
    <scope>NUCLEOTIDE SEQUENCE [LARGE SCALE GENOMIC DNA]</scope>
</reference>
<keyword evidence="1" id="KW-0479">Metal-binding</keyword>
<dbReference type="PANTHER" id="PTHR37984">
    <property type="entry name" value="PROTEIN CBG26694"/>
    <property type="match status" value="1"/>
</dbReference>
<name>A0AAV4HCT1_9GAST</name>
<dbReference type="AlphaFoldDB" id="A0AAV4HCT1"/>
<evidence type="ECO:0000256" key="1">
    <source>
        <dbReference type="PROSITE-ProRule" id="PRU00047"/>
    </source>
</evidence>
<proteinExistence type="predicted"/>
<dbReference type="InterPro" id="IPR001878">
    <property type="entry name" value="Znf_CCHC"/>
</dbReference>
<keyword evidence="1" id="KW-0862">Zinc</keyword>
<evidence type="ECO:0000313" key="4">
    <source>
        <dbReference type="Proteomes" id="UP000762676"/>
    </source>
</evidence>
<gene>
    <name evidence="3" type="ORF">ElyMa_002672900</name>
</gene>
<feature type="non-terminal residue" evidence="3">
    <location>
        <position position="155"/>
    </location>
</feature>
<dbReference type="InterPro" id="IPR050951">
    <property type="entry name" value="Retrovirus_Pol_polyprotein"/>
</dbReference>
<accession>A0AAV4HCT1</accession>
<feature type="domain" description="CCHC-type" evidence="2">
    <location>
        <begin position="93"/>
        <end position="109"/>
    </location>
</feature>
<dbReference type="PROSITE" id="PS50158">
    <property type="entry name" value="ZF_CCHC"/>
    <property type="match status" value="1"/>
</dbReference>
<dbReference type="Pfam" id="PF00098">
    <property type="entry name" value="zf-CCHC"/>
    <property type="match status" value="1"/>
</dbReference>
<dbReference type="Proteomes" id="UP000762676">
    <property type="component" value="Unassembled WGS sequence"/>
</dbReference>
<dbReference type="InterPro" id="IPR036875">
    <property type="entry name" value="Znf_CCHC_sf"/>
</dbReference>
<keyword evidence="4" id="KW-1185">Reference proteome</keyword>
<sequence length="155" mass="17561">MLRDRLVCGINDRRIQHRLLSEGTLTFSKALEIAQAMETAAGNVQDLLSSLTDQVCLVKSQSSLNSYKTAAQKKCHRCGGPHYHTGCKFKESKCYKCQKVGHIAKVCRSTSTKPQVKVEQHKTHNLDEQLKDDDEESFALFTVYLQSQPIYKELK</sequence>
<dbReference type="EMBL" id="BMAT01005513">
    <property type="protein sequence ID" value="GFR94635.1"/>
    <property type="molecule type" value="Genomic_DNA"/>
</dbReference>
<comment type="caution">
    <text evidence="3">The sequence shown here is derived from an EMBL/GenBank/DDBJ whole genome shotgun (WGS) entry which is preliminary data.</text>
</comment>
<protein>
    <submittedName>
        <fullName evidence="3">Polyprotein</fullName>
    </submittedName>
</protein>
<organism evidence="3 4">
    <name type="scientific">Elysia marginata</name>
    <dbReference type="NCBI Taxonomy" id="1093978"/>
    <lineage>
        <taxon>Eukaryota</taxon>
        <taxon>Metazoa</taxon>
        <taxon>Spiralia</taxon>
        <taxon>Lophotrochozoa</taxon>
        <taxon>Mollusca</taxon>
        <taxon>Gastropoda</taxon>
        <taxon>Heterobranchia</taxon>
        <taxon>Euthyneura</taxon>
        <taxon>Panpulmonata</taxon>
        <taxon>Sacoglossa</taxon>
        <taxon>Placobranchoidea</taxon>
        <taxon>Plakobranchidae</taxon>
        <taxon>Elysia</taxon>
    </lineage>
</organism>
<dbReference type="GO" id="GO:0008270">
    <property type="term" value="F:zinc ion binding"/>
    <property type="evidence" value="ECO:0007669"/>
    <property type="project" value="UniProtKB-KW"/>
</dbReference>
<evidence type="ECO:0000259" key="2">
    <source>
        <dbReference type="PROSITE" id="PS50158"/>
    </source>
</evidence>
<dbReference type="Gene3D" id="4.10.60.10">
    <property type="entry name" value="Zinc finger, CCHC-type"/>
    <property type="match status" value="1"/>
</dbReference>
<keyword evidence="1" id="KW-0863">Zinc-finger</keyword>
<dbReference type="SMART" id="SM00343">
    <property type="entry name" value="ZnF_C2HC"/>
    <property type="match status" value="1"/>
</dbReference>